<protein>
    <submittedName>
        <fullName evidence="2">Uncharacterized protein</fullName>
    </submittedName>
</protein>
<organism evidence="2 3">
    <name type="scientific">Stylophora pistillata</name>
    <name type="common">Smooth cauliflower coral</name>
    <dbReference type="NCBI Taxonomy" id="50429"/>
    <lineage>
        <taxon>Eukaryota</taxon>
        <taxon>Metazoa</taxon>
        <taxon>Cnidaria</taxon>
        <taxon>Anthozoa</taxon>
        <taxon>Hexacorallia</taxon>
        <taxon>Scleractinia</taxon>
        <taxon>Astrocoeniina</taxon>
        <taxon>Pocilloporidae</taxon>
        <taxon>Stylophora</taxon>
    </lineage>
</organism>
<keyword evidence="1" id="KW-1133">Transmembrane helix</keyword>
<dbReference type="AlphaFoldDB" id="A0A2B4SSG1"/>
<keyword evidence="1" id="KW-0812">Transmembrane</keyword>
<evidence type="ECO:0000256" key="1">
    <source>
        <dbReference type="SAM" id="Phobius"/>
    </source>
</evidence>
<dbReference type="EMBL" id="LSMT01000035">
    <property type="protein sequence ID" value="PFX31482.1"/>
    <property type="molecule type" value="Genomic_DNA"/>
</dbReference>
<reference evidence="3" key="1">
    <citation type="journal article" date="2017" name="bioRxiv">
        <title>Comparative analysis of the genomes of Stylophora pistillata and Acropora digitifera provides evidence for extensive differences between species of corals.</title>
        <authorList>
            <person name="Voolstra C.R."/>
            <person name="Li Y."/>
            <person name="Liew Y.J."/>
            <person name="Baumgarten S."/>
            <person name="Zoccola D."/>
            <person name="Flot J.-F."/>
            <person name="Tambutte S."/>
            <person name="Allemand D."/>
            <person name="Aranda M."/>
        </authorList>
    </citation>
    <scope>NUCLEOTIDE SEQUENCE [LARGE SCALE GENOMIC DNA]</scope>
</reference>
<keyword evidence="1" id="KW-0472">Membrane</keyword>
<keyword evidence="3" id="KW-1185">Reference proteome</keyword>
<name>A0A2B4SSG1_STYPI</name>
<feature type="transmembrane region" description="Helical" evidence="1">
    <location>
        <begin position="59"/>
        <end position="88"/>
    </location>
</feature>
<feature type="transmembrane region" description="Helical" evidence="1">
    <location>
        <begin position="113"/>
        <end position="131"/>
    </location>
</feature>
<evidence type="ECO:0000313" key="3">
    <source>
        <dbReference type="Proteomes" id="UP000225706"/>
    </source>
</evidence>
<proteinExistence type="predicted"/>
<sequence length="182" mass="21306">MMFIVWAMKQERLMQEHSLDLPSQWLQQVTDNRSFLKVFLSMAKVSIAHATRVKRIISLFISPTCLLFALVRIASVVGFVTLTPIFIYQEEDDKYSTLHEVDSKPHRKGPRPLYLRLIIIFVYTQVVVRTIDSTTTDRQDLSQVTSLSYLSSVIPGIRVWRIIQLLLVTVTYIYQMFRDEYE</sequence>
<evidence type="ECO:0000313" key="2">
    <source>
        <dbReference type="EMBL" id="PFX31482.1"/>
    </source>
</evidence>
<accession>A0A2B4SSG1</accession>
<comment type="caution">
    <text evidence="2">The sequence shown here is derived from an EMBL/GenBank/DDBJ whole genome shotgun (WGS) entry which is preliminary data.</text>
</comment>
<dbReference type="Proteomes" id="UP000225706">
    <property type="component" value="Unassembled WGS sequence"/>
</dbReference>
<gene>
    <name evidence="2" type="ORF">AWC38_SpisGene3722</name>
</gene>
<dbReference type="OrthoDB" id="10040867at2759"/>